<feature type="domain" description="Integrase-type" evidence="11">
    <location>
        <begin position="545"/>
        <end position="603"/>
    </location>
</feature>
<evidence type="ECO:0000256" key="5">
    <source>
        <dbReference type="ARBA" id="ARBA00022759"/>
    </source>
</evidence>
<evidence type="ECO:0000256" key="9">
    <source>
        <dbReference type="PROSITE-ProRule" id="PRU00506"/>
    </source>
</evidence>
<evidence type="ECO:0000256" key="7">
    <source>
        <dbReference type="ARBA" id="ARBA00022908"/>
    </source>
</evidence>
<keyword evidence="5" id="KW-0255">Endonuclease</keyword>
<evidence type="ECO:0000256" key="3">
    <source>
        <dbReference type="ARBA" id="ARBA00022722"/>
    </source>
</evidence>
<dbReference type="GO" id="GO:0016787">
    <property type="term" value="F:hydrolase activity"/>
    <property type="evidence" value="ECO:0007669"/>
    <property type="project" value="UniProtKB-KW"/>
</dbReference>
<evidence type="ECO:0000256" key="4">
    <source>
        <dbReference type="ARBA" id="ARBA00022723"/>
    </source>
</evidence>
<dbReference type="GO" id="GO:0015074">
    <property type="term" value="P:DNA integration"/>
    <property type="evidence" value="ECO:0007669"/>
    <property type="project" value="UniProtKB-KW"/>
</dbReference>
<keyword evidence="4" id="KW-0479">Metal-binding</keyword>
<dbReference type="GO" id="GO:0004519">
    <property type="term" value="F:endonuclease activity"/>
    <property type="evidence" value="ECO:0007669"/>
    <property type="project" value="UniProtKB-KW"/>
</dbReference>
<evidence type="ECO:0000259" key="10">
    <source>
        <dbReference type="PROSITE" id="PS50994"/>
    </source>
</evidence>
<dbReference type="GO" id="GO:0003677">
    <property type="term" value="F:DNA binding"/>
    <property type="evidence" value="ECO:0007669"/>
    <property type="project" value="UniProtKB-KW"/>
</dbReference>
<name>A0A6J8AXY6_MYTCO</name>
<feature type="DNA-binding region" description="Integrase-type" evidence="9">
    <location>
        <begin position="545"/>
        <end position="603"/>
    </location>
</feature>
<dbReference type="InterPro" id="IPR001584">
    <property type="entry name" value="Integrase_cat-core"/>
</dbReference>
<keyword evidence="6" id="KW-0378">Hydrolase</keyword>
<gene>
    <name evidence="12" type="ORF">MCOR_12811</name>
</gene>
<evidence type="ECO:0000259" key="11">
    <source>
        <dbReference type="PROSITE" id="PS51027"/>
    </source>
</evidence>
<dbReference type="Pfam" id="PF07727">
    <property type="entry name" value="RVT_2"/>
    <property type="match status" value="1"/>
</dbReference>
<keyword evidence="3" id="KW-0540">Nuclease</keyword>
<evidence type="ECO:0000256" key="6">
    <source>
        <dbReference type="ARBA" id="ARBA00022801"/>
    </source>
</evidence>
<dbReference type="InterPro" id="IPR050951">
    <property type="entry name" value="Retrovirus_Pol_polyprotein"/>
</dbReference>
<dbReference type="Pfam" id="PF00665">
    <property type="entry name" value="rve"/>
    <property type="match status" value="1"/>
</dbReference>
<protein>
    <submittedName>
        <fullName evidence="12">Uncharacterized protein</fullName>
    </submittedName>
</protein>
<proteinExistence type="predicted"/>
<dbReference type="Proteomes" id="UP000507470">
    <property type="component" value="Unassembled WGS sequence"/>
</dbReference>
<dbReference type="InterPro" id="IPR012337">
    <property type="entry name" value="RNaseH-like_sf"/>
</dbReference>
<dbReference type="PROSITE" id="PS51027">
    <property type="entry name" value="INTEGRASE_DBD"/>
    <property type="match status" value="1"/>
</dbReference>
<dbReference type="Gene3D" id="3.30.420.10">
    <property type="entry name" value="Ribonuclease H-like superfamily/Ribonuclease H"/>
    <property type="match status" value="1"/>
</dbReference>
<dbReference type="InterPro" id="IPR001037">
    <property type="entry name" value="Integrase_C_retrovir"/>
</dbReference>
<reference evidence="12 13" key="1">
    <citation type="submission" date="2020-06" db="EMBL/GenBank/DDBJ databases">
        <authorList>
            <person name="Li R."/>
            <person name="Bekaert M."/>
        </authorList>
    </citation>
    <scope>NUCLEOTIDE SEQUENCE [LARGE SCALE GENOMIC DNA]</scope>
    <source>
        <strain evidence="13">wild</strain>
    </source>
</reference>
<evidence type="ECO:0000256" key="8">
    <source>
        <dbReference type="ARBA" id="ARBA00023125"/>
    </source>
</evidence>
<dbReference type="SUPFAM" id="SSF53098">
    <property type="entry name" value="Ribonuclease H-like"/>
    <property type="match status" value="1"/>
</dbReference>
<dbReference type="PROSITE" id="PS50994">
    <property type="entry name" value="INTEGRASE"/>
    <property type="match status" value="1"/>
</dbReference>
<dbReference type="InterPro" id="IPR036397">
    <property type="entry name" value="RNaseH_sf"/>
</dbReference>
<accession>A0A6J8AXY6</accession>
<evidence type="ECO:0000313" key="12">
    <source>
        <dbReference type="EMBL" id="CAC5376047.1"/>
    </source>
</evidence>
<sequence>MTLPEAVLAFKLLDNAGLSSRDKQLALTASSDVKYTSMKSALQRIFGERMSGLTEITVWKKEQNVLFARVFFHWAKDCPDKVNSVNFVESESEILENCNITLFTKEQPPVSEIFVLESACSAITDTACTALCVGESWFKQLLERTGDISTVTSNRAFKFGDGKVVNSFMRATIPAQIGSTNCKIETEIVKADIPLLLSKASLKKAGTVLDLKNDRFNKPVELEFTSSGHYCVDIVKTKPEIQNVHVNIEENVLNITDDMSTAEKRKTLVKLHKQFGHATFNRLTKLLNKAGMNNADTLDLLRSVCENCDICMTNKRPSSKPVVGLPLATEFNETVAVDLHELEHNVWYLHIIDEFTRFSAGSIMKTKKGSEFVKKFLESWISIHGSPRRLYSDNGGEFNNDEVRDMAENFNIEVKTTAAYSPWSNGLLERHNQTLTDTLLKLKADNNCDWDIALSWALMAKNALDNEHGYSPYQLVYGRNPNLPSVLTDKLPALEGTTMSEIVGKHIETLHSARTAFTRSECSERIRRALRKQTRPSGISYQTGDKVYYKRPDNKEWKGPGIVIGQDGAVVFVRHGGMLVRVHQCRLTKVSTIPETEENKNTDINSEQEKVAKRIISKAMPIQENKFVNYCDSDTDNENDSDSNVETIENANNEGQVVNANNEGQAENANNEEQVENAIAETERPKLADVKIGQTVKYRNAESGEQCVAKVTGRAGQATGSNKNWFNLQYLEPNTLKGAEISVDMSKLEELENVATEVELPSSDDDSVMIFEDVSFREAKLKELISWKNNSVYEECTDTGQKCISARWICSLKDTSEGTIHKARLVARGFEEFNRDDIPKDSPTCGTDSLRLVLAILAQRGWKTRTMDIKTAFLQGAEIERKIYAKPPIEAQCKDIIWKLRKCVYGLSDASLSWYNRVKEVLEQCKVSVSKVDPAVFFWKNNKGSVEGVLTCHVDDFLWGGSKEFEEKVINSIRSTFCVGKEELEENGSFPYVGIELSKHENDLHLRQNTYQNSLQFIPIKKKVVWGDKEELLTKKENFLQSKIGQILWIARQSRPDVIFDASNLASSLKKANVQTLNEANKIIKNLKSETVTLKFKKLGNDNAIRLLVFSDSSLGNLSDGGTQGGHFIVLVGENGLFSPITWQSKRIRRVARSTLAAETLAMADAIDSGIFIASLYTELMYGKADPTQLPITCLTDCHSLWDAIKSTKQVSEKRLRLEISSIRELIQMHQIVSVKWIETKHQLADCLTKKRASCHNLLRALQDGVLGNRCLDE</sequence>
<dbReference type="AlphaFoldDB" id="A0A6J8AXY6"/>
<feature type="domain" description="Integrase catalytic" evidence="10">
    <location>
        <begin position="317"/>
        <end position="480"/>
    </location>
</feature>
<evidence type="ECO:0000256" key="1">
    <source>
        <dbReference type="ARBA" id="ARBA00022679"/>
    </source>
</evidence>
<dbReference type="InterPro" id="IPR013103">
    <property type="entry name" value="RVT_2"/>
</dbReference>
<dbReference type="CDD" id="cd09272">
    <property type="entry name" value="RNase_HI_RT_Ty1"/>
    <property type="match status" value="1"/>
</dbReference>
<dbReference type="EMBL" id="CACVKT020002175">
    <property type="protein sequence ID" value="CAC5376047.1"/>
    <property type="molecule type" value="Genomic_DNA"/>
</dbReference>
<dbReference type="OrthoDB" id="6079421at2759"/>
<dbReference type="GO" id="GO:0046872">
    <property type="term" value="F:metal ion binding"/>
    <property type="evidence" value="ECO:0007669"/>
    <property type="project" value="UniProtKB-KW"/>
</dbReference>
<dbReference type="GO" id="GO:0016779">
    <property type="term" value="F:nucleotidyltransferase activity"/>
    <property type="evidence" value="ECO:0007669"/>
    <property type="project" value="UniProtKB-KW"/>
</dbReference>
<keyword evidence="13" id="KW-1185">Reference proteome</keyword>
<evidence type="ECO:0000256" key="2">
    <source>
        <dbReference type="ARBA" id="ARBA00022695"/>
    </source>
</evidence>
<dbReference type="PANTHER" id="PTHR37984">
    <property type="entry name" value="PROTEIN CBG26694"/>
    <property type="match status" value="1"/>
</dbReference>
<keyword evidence="8" id="KW-0238">DNA-binding</keyword>
<dbReference type="PANTHER" id="PTHR37984:SF5">
    <property type="entry name" value="PROTEIN NYNRIN-LIKE"/>
    <property type="match status" value="1"/>
</dbReference>
<keyword evidence="2" id="KW-0548">Nucleotidyltransferase</keyword>
<keyword evidence="1" id="KW-0808">Transferase</keyword>
<evidence type="ECO:0000313" key="13">
    <source>
        <dbReference type="Proteomes" id="UP000507470"/>
    </source>
</evidence>
<organism evidence="12 13">
    <name type="scientific">Mytilus coruscus</name>
    <name type="common">Sea mussel</name>
    <dbReference type="NCBI Taxonomy" id="42192"/>
    <lineage>
        <taxon>Eukaryota</taxon>
        <taxon>Metazoa</taxon>
        <taxon>Spiralia</taxon>
        <taxon>Lophotrochozoa</taxon>
        <taxon>Mollusca</taxon>
        <taxon>Bivalvia</taxon>
        <taxon>Autobranchia</taxon>
        <taxon>Pteriomorphia</taxon>
        <taxon>Mytilida</taxon>
        <taxon>Mytiloidea</taxon>
        <taxon>Mytilidae</taxon>
        <taxon>Mytilinae</taxon>
        <taxon>Mytilus</taxon>
    </lineage>
</organism>
<keyword evidence="7" id="KW-0229">DNA integration</keyword>